<dbReference type="GO" id="GO:0046872">
    <property type="term" value="F:metal ion binding"/>
    <property type="evidence" value="ECO:0007669"/>
    <property type="project" value="UniProtKB-KW"/>
</dbReference>
<evidence type="ECO:0000313" key="9">
    <source>
        <dbReference type="Ensembl" id="ENSSANP00000095172.1"/>
    </source>
</evidence>
<evidence type="ECO:0000256" key="2">
    <source>
        <dbReference type="ARBA" id="ARBA00004123"/>
    </source>
</evidence>
<reference evidence="9" key="2">
    <citation type="submission" date="2025-09" db="UniProtKB">
        <authorList>
            <consortium name="Ensembl"/>
        </authorList>
    </citation>
    <scope>IDENTIFICATION</scope>
</reference>
<dbReference type="PANTHER" id="PTHR22930:SF267">
    <property type="entry name" value="NUCLEASE HARBI1-RELATED"/>
    <property type="match status" value="1"/>
</dbReference>
<protein>
    <recommendedName>
        <fullName evidence="8">DDE Tnp4 domain-containing protein</fullName>
    </recommendedName>
</protein>
<keyword evidence="4" id="KW-0540">Nuclease</keyword>
<evidence type="ECO:0000313" key="10">
    <source>
        <dbReference type="Proteomes" id="UP000472260"/>
    </source>
</evidence>
<evidence type="ECO:0000256" key="6">
    <source>
        <dbReference type="ARBA" id="ARBA00022801"/>
    </source>
</evidence>
<evidence type="ECO:0000256" key="7">
    <source>
        <dbReference type="ARBA" id="ARBA00023242"/>
    </source>
</evidence>
<dbReference type="InterPro" id="IPR045249">
    <property type="entry name" value="HARBI1-like"/>
</dbReference>
<evidence type="ECO:0000256" key="4">
    <source>
        <dbReference type="ARBA" id="ARBA00022722"/>
    </source>
</evidence>
<dbReference type="Ensembl" id="ENSSANT00000101066.1">
    <property type="protein sequence ID" value="ENSSANP00000095172.1"/>
    <property type="gene ID" value="ENSSANG00000046882.1"/>
</dbReference>
<dbReference type="InterPro" id="IPR027806">
    <property type="entry name" value="HARBI1_dom"/>
</dbReference>
<organism evidence="9 10">
    <name type="scientific">Sinocyclocheilus anshuiensis</name>
    <dbReference type="NCBI Taxonomy" id="1608454"/>
    <lineage>
        <taxon>Eukaryota</taxon>
        <taxon>Metazoa</taxon>
        <taxon>Chordata</taxon>
        <taxon>Craniata</taxon>
        <taxon>Vertebrata</taxon>
        <taxon>Euteleostomi</taxon>
        <taxon>Actinopterygii</taxon>
        <taxon>Neopterygii</taxon>
        <taxon>Teleostei</taxon>
        <taxon>Ostariophysi</taxon>
        <taxon>Cypriniformes</taxon>
        <taxon>Cyprinidae</taxon>
        <taxon>Cyprininae</taxon>
        <taxon>Sinocyclocheilus</taxon>
    </lineage>
</organism>
<evidence type="ECO:0000256" key="5">
    <source>
        <dbReference type="ARBA" id="ARBA00022723"/>
    </source>
</evidence>
<evidence type="ECO:0000256" key="1">
    <source>
        <dbReference type="ARBA" id="ARBA00001968"/>
    </source>
</evidence>
<evidence type="ECO:0000256" key="3">
    <source>
        <dbReference type="ARBA" id="ARBA00006958"/>
    </source>
</evidence>
<dbReference type="GO" id="GO:0004518">
    <property type="term" value="F:nuclease activity"/>
    <property type="evidence" value="ECO:0007669"/>
    <property type="project" value="UniProtKB-KW"/>
</dbReference>
<comment type="cofactor">
    <cofactor evidence="1">
        <name>a divalent metal cation</name>
        <dbReference type="ChEBI" id="CHEBI:60240"/>
    </cofactor>
</comment>
<proteinExistence type="inferred from homology"/>
<dbReference type="Proteomes" id="UP000472260">
    <property type="component" value="Unassembled WGS sequence"/>
</dbReference>
<dbReference type="Pfam" id="PF13359">
    <property type="entry name" value="DDE_Tnp_4"/>
    <property type="match status" value="1"/>
</dbReference>
<dbReference type="PANTHER" id="PTHR22930">
    <property type="match status" value="1"/>
</dbReference>
<sequence length="296" mass="33176">TECHSSFSITEIRLFGKAHDCSRSLILLRTEYQTEANGCLFSRLQNNHQTRRSHALPALLQVLIALRFFACGTFQSVIGDVFRVHKSTRRAGRISGAFLLAVAGFPRVCGVIDGTHVRIQAPHQYEDQFVNRKNFHSINVQLICDPDSNITNVTAEWPGSTHDVRLLSESNIYLSFEDGTHRGSLLGDSGYPCRSWLMTPFRNPVGAERYNTALTKTRVIIERTIGQLKRSLHGELRLEPTKAGRVIIACVVLFNISKDFGVLMDEHADPEEAVQPNQDAEDGHATRDMLVQTLFS</sequence>
<dbReference type="GO" id="GO:0016787">
    <property type="term" value="F:hydrolase activity"/>
    <property type="evidence" value="ECO:0007669"/>
    <property type="project" value="UniProtKB-KW"/>
</dbReference>
<evidence type="ECO:0000259" key="8">
    <source>
        <dbReference type="Pfam" id="PF13359"/>
    </source>
</evidence>
<keyword evidence="10" id="KW-1185">Reference proteome</keyword>
<dbReference type="AlphaFoldDB" id="A0A671SHA1"/>
<dbReference type="GO" id="GO:0005634">
    <property type="term" value="C:nucleus"/>
    <property type="evidence" value="ECO:0007669"/>
    <property type="project" value="UniProtKB-SubCell"/>
</dbReference>
<comment type="subcellular location">
    <subcellularLocation>
        <location evidence="2">Nucleus</location>
    </subcellularLocation>
</comment>
<comment type="similarity">
    <text evidence="3">Belongs to the HARBI1 family.</text>
</comment>
<keyword evidence="6" id="KW-0378">Hydrolase</keyword>
<reference evidence="9" key="1">
    <citation type="submission" date="2025-08" db="UniProtKB">
        <authorList>
            <consortium name="Ensembl"/>
        </authorList>
    </citation>
    <scope>IDENTIFICATION</scope>
</reference>
<name>A0A671SHA1_9TELE</name>
<keyword evidence="7" id="KW-0539">Nucleus</keyword>
<keyword evidence="5" id="KW-0479">Metal-binding</keyword>
<feature type="domain" description="DDE Tnp4" evidence="8">
    <location>
        <begin position="112"/>
        <end position="255"/>
    </location>
</feature>
<accession>A0A671SHA1</accession>